<feature type="transmembrane region" description="Helical" evidence="2">
    <location>
        <begin position="57"/>
        <end position="76"/>
    </location>
</feature>
<proteinExistence type="predicted"/>
<name>A0A7X0LM15_9BACT</name>
<reference evidence="3 4" key="1">
    <citation type="submission" date="2020-08" db="EMBL/GenBank/DDBJ databases">
        <title>Genomic Encyclopedia of Type Strains, Phase IV (KMG-IV): sequencing the most valuable type-strain genomes for metagenomic binning, comparative biology and taxonomic classification.</title>
        <authorList>
            <person name="Goeker M."/>
        </authorList>
    </citation>
    <scope>NUCLEOTIDE SEQUENCE [LARGE SCALE GENOMIC DNA]</scope>
    <source>
        <strain evidence="3 4">DSM 103725</strain>
    </source>
</reference>
<evidence type="ECO:0000313" key="3">
    <source>
        <dbReference type="EMBL" id="MBB6431489.1"/>
    </source>
</evidence>
<feature type="region of interest" description="Disordered" evidence="1">
    <location>
        <begin position="247"/>
        <end position="297"/>
    </location>
</feature>
<dbReference type="RefSeq" id="WP_184678954.1">
    <property type="nucleotide sequence ID" value="NZ_JACHGY010000001.1"/>
</dbReference>
<evidence type="ECO:0000256" key="1">
    <source>
        <dbReference type="SAM" id="MobiDB-lite"/>
    </source>
</evidence>
<dbReference type="PROSITE" id="PS51257">
    <property type="entry name" value="PROKAR_LIPOPROTEIN"/>
    <property type="match status" value="1"/>
</dbReference>
<organism evidence="3 4">
    <name type="scientific">Algisphaera agarilytica</name>
    <dbReference type="NCBI Taxonomy" id="1385975"/>
    <lineage>
        <taxon>Bacteria</taxon>
        <taxon>Pseudomonadati</taxon>
        <taxon>Planctomycetota</taxon>
        <taxon>Phycisphaerae</taxon>
        <taxon>Phycisphaerales</taxon>
        <taxon>Phycisphaeraceae</taxon>
        <taxon>Algisphaera</taxon>
    </lineage>
</organism>
<sequence length="297" mass="32253">MRRFAQIAGVSALVAACFVGLAGVLAWAYERSGAGIPLGALTRDIASVARVHPLTGAMSQAGLALWAAAAAVCGYSALRHFRAGSHGWIIRFHLVAGAVTVALLVDDAFMVHEHYAPKLLGINEIWVLGLLSGAVFTFLLTYRRFILANRALPLLVMTCMFFGIMLTTDIYQGRMGDANFRHLLEDGMKFMGIAGWLSWLTCCGLILDREMPQSSLARDMVDNLAMAVTINEQLQQAVADIPEPELSAVEAESRSQAGVSSDRPLFDHPEMPHVYPRLNRNALEERTQSAPQADDGA</sequence>
<evidence type="ECO:0000256" key="2">
    <source>
        <dbReference type="SAM" id="Phobius"/>
    </source>
</evidence>
<keyword evidence="2" id="KW-0472">Membrane</keyword>
<comment type="caution">
    <text evidence="3">The sequence shown here is derived from an EMBL/GenBank/DDBJ whole genome shotgun (WGS) entry which is preliminary data.</text>
</comment>
<feature type="transmembrane region" description="Helical" evidence="2">
    <location>
        <begin position="88"/>
        <end position="105"/>
    </location>
</feature>
<keyword evidence="2" id="KW-1133">Transmembrane helix</keyword>
<feature type="transmembrane region" description="Helical" evidence="2">
    <location>
        <begin position="7"/>
        <end position="29"/>
    </location>
</feature>
<keyword evidence="4" id="KW-1185">Reference proteome</keyword>
<dbReference type="EMBL" id="JACHGY010000001">
    <property type="protein sequence ID" value="MBB6431489.1"/>
    <property type="molecule type" value="Genomic_DNA"/>
</dbReference>
<evidence type="ECO:0000313" key="4">
    <source>
        <dbReference type="Proteomes" id="UP000541810"/>
    </source>
</evidence>
<dbReference type="Proteomes" id="UP000541810">
    <property type="component" value="Unassembled WGS sequence"/>
</dbReference>
<dbReference type="AlphaFoldDB" id="A0A7X0LM15"/>
<feature type="transmembrane region" description="Helical" evidence="2">
    <location>
        <begin position="151"/>
        <end position="170"/>
    </location>
</feature>
<keyword evidence="2" id="KW-0812">Transmembrane</keyword>
<evidence type="ECO:0008006" key="5">
    <source>
        <dbReference type="Google" id="ProtNLM"/>
    </source>
</evidence>
<protein>
    <recommendedName>
        <fullName evidence="5">DUF998 domain-containing protein</fullName>
    </recommendedName>
</protein>
<feature type="transmembrane region" description="Helical" evidence="2">
    <location>
        <begin position="125"/>
        <end position="142"/>
    </location>
</feature>
<feature type="transmembrane region" description="Helical" evidence="2">
    <location>
        <begin position="190"/>
        <end position="207"/>
    </location>
</feature>
<accession>A0A7X0LM15</accession>
<gene>
    <name evidence="3" type="ORF">HNQ40_003295</name>
</gene>